<evidence type="ECO:0000313" key="3">
    <source>
        <dbReference type="Proteomes" id="UP001140949"/>
    </source>
</evidence>
<dbReference type="AlphaFoldDB" id="A0AAX6H789"/>
<keyword evidence="2" id="KW-0808">Transferase</keyword>
<keyword evidence="2" id="KW-0675">Receptor</keyword>
<gene>
    <name evidence="2" type="ORF">M6B38_327945</name>
</gene>
<protein>
    <submittedName>
        <fullName evidence="2">Proline-rich receptor-like protein kinase PERK2</fullName>
    </submittedName>
</protein>
<feature type="compositionally biased region" description="Basic and acidic residues" evidence="1">
    <location>
        <begin position="13"/>
        <end position="23"/>
    </location>
</feature>
<evidence type="ECO:0000256" key="1">
    <source>
        <dbReference type="SAM" id="MobiDB-lite"/>
    </source>
</evidence>
<dbReference type="GO" id="GO:0016301">
    <property type="term" value="F:kinase activity"/>
    <property type="evidence" value="ECO:0007669"/>
    <property type="project" value="UniProtKB-KW"/>
</dbReference>
<reference evidence="2" key="1">
    <citation type="journal article" date="2023" name="GigaByte">
        <title>Genome assembly of the bearded iris, Iris pallida Lam.</title>
        <authorList>
            <person name="Bruccoleri R.E."/>
            <person name="Oakeley E.J."/>
            <person name="Faust A.M.E."/>
            <person name="Altorfer M."/>
            <person name="Dessus-Babus S."/>
            <person name="Burckhardt D."/>
            <person name="Oertli M."/>
            <person name="Naumann U."/>
            <person name="Petersen F."/>
            <person name="Wong J."/>
        </authorList>
    </citation>
    <scope>NUCLEOTIDE SEQUENCE</scope>
    <source>
        <strain evidence="2">GSM-AAB239-AS_SAM_17_03QT</strain>
    </source>
</reference>
<organism evidence="2 3">
    <name type="scientific">Iris pallida</name>
    <name type="common">Sweet iris</name>
    <dbReference type="NCBI Taxonomy" id="29817"/>
    <lineage>
        <taxon>Eukaryota</taxon>
        <taxon>Viridiplantae</taxon>
        <taxon>Streptophyta</taxon>
        <taxon>Embryophyta</taxon>
        <taxon>Tracheophyta</taxon>
        <taxon>Spermatophyta</taxon>
        <taxon>Magnoliopsida</taxon>
        <taxon>Liliopsida</taxon>
        <taxon>Asparagales</taxon>
        <taxon>Iridaceae</taxon>
        <taxon>Iridoideae</taxon>
        <taxon>Irideae</taxon>
        <taxon>Iris</taxon>
    </lineage>
</organism>
<evidence type="ECO:0000313" key="2">
    <source>
        <dbReference type="EMBL" id="KAJ6836441.1"/>
    </source>
</evidence>
<name>A0AAX6H789_IRIPA</name>
<keyword evidence="3" id="KW-1185">Reference proteome</keyword>
<dbReference type="EMBL" id="JANAVB010012180">
    <property type="protein sequence ID" value="KAJ6836441.1"/>
    <property type="molecule type" value="Genomic_DNA"/>
</dbReference>
<sequence>MLGRSHGRGGGVLDRRGHGHDGGSEGAAKGAVRFPLSYSLRVLIWGNGMDDRGGAWRTLGQSWSGLVVSGVRAGCIADVCGMGGDGEIDGGDRDGSG</sequence>
<accession>A0AAX6H789</accession>
<feature type="region of interest" description="Disordered" evidence="1">
    <location>
        <begin position="1"/>
        <end position="28"/>
    </location>
</feature>
<proteinExistence type="predicted"/>
<dbReference type="Proteomes" id="UP001140949">
    <property type="component" value="Unassembled WGS sequence"/>
</dbReference>
<comment type="caution">
    <text evidence="2">The sequence shown here is derived from an EMBL/GenBank/DDBJ whole genome shotgun (WGS) entry which is preliminary data.</text>
</comment>
<reference evidence="2" key="2">
    <citation type="submission" date="2023-04" db="EMBL/GenBank/DDBJ databases">
        <authorList>
            <person name="Bruccoleri R.E."/>
            <person name="Oakeley E.J."/>
            <person name="Faust A.-M."/>
            <person name="Dessus-Babus S."/>
            <person name="Altorfer M."/>
            <person name="Burckhardt D."/>
            <person name="Oertli M."/>
            <person name="Naumann U."/>
            <person name="Petersen F."/>
            <person name="Wong J."/>
        </authorList>
    </citation>
    <scope>NUCLEOTIDE SEQUENCE</scope>
    <source>
        <strain evidence="2">GSM-AAB239-AS_SAM_17_03QT</strain>
        <tissue evidence="2">Leaf</tissue>
    </source>
</reference>
<keyword evidence="2" id="KW-0418">Kinase</keyword>